<organism evidence="1 2">
    <name type="scientific">Pluteus cervinus</name>
    <dbReference type="NCBI Taxonomy" id="181527"/>
    <lineage>
        <taxon>Eukaryota</taxon>
        <taxon>Fungi</taxon>
        <taxon>Dikarya</taxon>
        <taxon>Basidiomycota</taxon>
        <taxon>Agaricomycotina</taxon>
        <taxon>Agaricomycetes</taxon>
        <taxon>Agaricomycetidae</taxon>
        <taxon>Agaricales</taxon>
        <taxon>Pluteineae</taxon>
        <taxon>Pluteaceae</taxon>
        <taxon>Pluteus</taxon>
    </lineage>
</organism>
<sequence length="254" mass="27397">MPTVVDAPYKWLRLSSLAMTCAWGIIAGSVGLNALVKSNQEKSSIHHAVPPPTIVIINTSDIFNSGVVLTTVSALIAATSFLFVLHHFLSSFSIRNRKSITTAPSTGPGTASVSDHTPQEIRVHPSARALFVRSLILGFLGVWLLATLIPFTVFFATRSANVRAFLGGIELSPNLIATVEHSLGLTTVYREISYLRLVAVLPWFTMLFTLFSAALLYLSSLDAEFAHHDSQREARAKEVGKAEDKANQPPAGGA</sequence>
<evidence type="ECO:0000313" key="2">
    <source>
        <dbReference type="Proteomes" id="UP000308600"/>
    </source>
</evidence>
<accession>A0ACD3AM98</accession>
<name>A0ACD3AM98_9AGAR</name>
<evidence type="ECO:0000313" key="1">
    <source>
        <dbReference type="EMBL" id="TFK66464.1"/>
    </source>
</evidence>
<dbReference type="EMBL" id="ML208404">
    <property type="protein sequence ID" value="TFK66464.1"/>
    <property type="molecule type" value="Genomic_DNA"/>
</dbReference>
<protein>
    <submittedName>
        <fullName evidence="1">Uncharacterized protein</fullName>
    </submittedName>
</protein>
<gene>
    <name evidence="1" type="ORF">BDN72DRAFT_899796</name>
</gene>
<dbReference type="Proteomes" id="UP000308600">
    <property type="component" value="Unassembled WGS sequence"/>
</dbReference>
<proteinExistence type="predicted"/>
<keyword evidence="2" id="KW-1185">Reference proteome</keyword>
<reference evidence="1 2" key="1">
    <citation type="journal article" date="2019" name="Nat. Ecol. Evol.">
        <title>Megaphylogeny resolves global patterns of mushroom evolution.</title>
        <authorList>
            <person name="Varga T."/>
            <person name="Krizsan K."/>
            <person name="Foldi C."/>
            <person name="Dima B."/>
            <person name="Sanchez-Garcia M."/>
            <person name="Sanchez-Ramirez S."/>
            <person name="Szollosi G.J."/>
            <person name="Szarkandi J.G."/>
            <person name="Papp V."/>
            <person name="Albert L."/>
            <person name="Andreopoulos W."/>
            <person name="Angelini C."/>
            <person name="Antonin V."/>
            <person name="Barry K.W."/>
            <person name="Bougher N.L."/>
            <person name="Buchanan P."/>
            <person name="Buyck B."/>
            <person name="Bense V."/>
            <person name="Catcheside P."/>
            <person name="Chovatia M."/>
            <person name="Cooper J."/>
            <person name="Damon W."/>
            <person name="Desjardin D."/>
            <person name="Finy P."/>
            <person name="Geml J."/>
            <person name="Haridas S."/>
            <person name="Hughes K."/>
            <person name="Justo A."/>
            <person name="Karasinski D."/>
            <person name="Kautmanova I."/>
            <person name="Kiss B."/>
            <person name="Kocsube S."/>
            <person name="Kotiranta H."/>
            <person name="LaButti K.M."/>
            <person name="Lechner B.E."/>
            <person name="Liimatainen K."/>
            <person name="Lipzen A."/>
            <person name="Lukacs Z."/>
            <person name="Mihaltcheva S."/>
            <person name="Morgado L.N."/>
            <person name="Niskanen T."/>
            <person name="Noordeloos M.E."/>
            <person name="Ohm R.A."/>
            <person name="Ortiz-Santana B."/>
            <person name="Ovrebo C."/>
            <person name="Racz N."/>
            <person name="Riley R."/>
            <person name="Savchenko A."/>
            <person name="Shiryaev A."/>
            <person name="Soop K."/>
            <person name="Spirin V."/>
            <person name="Szebenyi C."/>
            <person name="Tomsovsky M."/>
            <person name="Tulloss R.E."/>
            <person name="Uehling J."/>
            <person name="Grigoriev I.V."/>
            <person name="Vagvolgyi C."/>
            <person name="Papp T."/>
            <person name="Martin F.M."/>
            <person name="Miettinen O."/>
            <person name="Hibbett D.S."/>
            <person name="Nagy L.G."/>
        </authorList>
    </citation>
    <scope>NUCLEOTIDE SEQUENCE [LARGE SCALE GENOMIC DNA]</scope>
    <source>
        <strain evidence="1 2">NL-1719</strain>
    </source>
</reference>